<dbReference type="SUPFAM" id="SSF47616">
    <property type="entry name" value="GST C-terminal domain-like"/>
    <property type="match status" value="1"/>
</dbReference>
<dbReference type="InterPro" id="IPR004045">
    <property type="entry name" value="Glutathione_S-Trfase_N"/>
</dbReference>
<sequence>MTALTLYNTPLSGHGHRVKLLLTMLDLPFKEIEAGAEIRKTAQFLALNPLGQIPVLVEGETVITDSNAILLWLVKRYAPESHWLPQDLLQEVEVHQWLAKAAGEIRYGVASARLIRQFSTPENYESACQVAAKFLPQMEQHLTGKRWLVGEQATLADLACYAYVACAPEGGISLADYPAIQQWLQNVEALPGFIGLPPLPHPELT</sequence>
<dbReference type="Pfam" id="PF13417">
    <property type="entry name" value="GST_N_3"/>
    <property type="match status" value="1"/>
</dbReference>
<dbReference type="PROSITE" id="PS50405">
    <property type="entry name" value="GST_CTER"/>
    <property type="match status" value="1"/>
</dbReference>
<feature type="domain" description="GST N-terminal" evidence="1">
    <location>
        <begin position="2"/>
        <end position="81"/>
    </location>
</feature>
<organism evidence="3 4">
    <name type="scientific">Erwinia pyri</name>
    <dbReference type="NCBI Taxonomy" id="3062598"/>
    <lineage>
        <taxon>Bacteria</taxon>
        <taxon>Pseudomonadati</taxon>
        <taxon>Pseudomonadota</taxon>
        <taxon>Gammaproteobacteria</taxon>
        <taxon>Enterobacterales</taxon>
        <taxon>Erwiniaceae</taxon>
        <taxon>Erwinia</taxon>
    </lineage>
</organism>
<dbReference type="Pfam" id="PF00043">
    <property type="entry name" value="GST_C"/>
    <property type="match status" value="1"/>
</dbReference>
<dbReference type="InterPro" id="IPR040079">
    <property type="entry name" value="Glutathione_S-Trfase"/>
</dbReference>
<dbReference type="PANTHER" id="PTHR44051">
    <property type="entry name" value="GLUTATHIONE S-TRANSFERASE-RELATED"/>
    <property type="match status" value="1"/>
</dbReference>
<dbReference type="KEGG" id="epi:Q3V30_09445"/>
<reference evidence="3 4" key="1">
    <citation type="submission" date="2023-07" db="EMBL/GenBank/DDBJ databases">
        <title>Pathogenic bacteria of pear tree diseases.</title>
        <authorList>
            <person name="Zhang Z."/>
            <person name="He L."/>
            <person name="Huang R."/>
        </authorList>
    </citation>
    <scope>NUCLEOTIDE SEQUENCE [LARGE SCALE GENOMIC DNA]</scope>
    <source>
        <strain evidence="3 4">DE2</strain>
    </source>
</reference>
<dbReference type="SUPFAM" id="SSF52833">
    <property type="entry name" value="Thioredoxin-like"/>
    <property type="match status" value="1"/>
</dbReference>
<dbReference type="AlphaFoldDB" id="A0AA50HPV5"/>
<dbReference type="RefSeq" id="WP_306212697.1">
    <property type="nucleotide sequence ID" value="NZ_CP132353.1"/>
</dbReference>
<dbReference type="EMBL" id="CP132353">
    <property type="protein sequence ID" value="WLS80677.1"/>
    <property type="molecule type" value="Genomic_DNA"/>
</dbReference>
<dbReference type="PROSITE" id="PS50404">
    <property type="entry name" value="GST_NTER"/>
    <property type="match status" value="1"/>
</dbReference>
<dbReference type="InterPro" id="IPR036282">
    <property type="entry name" value="Glutathione-S-Trfase_C_sf"/>
</dbReference>
<accession>A0AA50HPV5</accession>
<keyword evidence="4" id="KW-1185">Reference proteome</keyword>
<feature type="domain" description="GST C-terminal" evidence="2">
    <location>
        <begin position="87"/>
        <end position="204"/>
    </location>
</feature>
<evidence type="ECO:0000259" key="1">
    <source>
        <dbReference type="PROSITE" id="PS50404"/>
    </source>
</evidence>
<name>A0AA50HPV5_9GAMM</name>
<dbReference type="CDD" id="cd03206">
    <property type="entry name" value="GST_C_7"/>
    <property type="match status" value="1"/>
</dbReference>
<dbReference type="InterPro" id="IPR010987">
    <property type="entry name" value="Glutathione-S-Trfase_C-like"/>
</dbReference>
<dbReference type="Proteomes" id="UP001228139">
    <property type="component" value="Chromosome"/>
</dbReference>
<dbReference type="Gene3D" id="3.40.30.10">
    <property type="entry name" value="Glutaredoxin"/>
    <property type="match status" value="1"/>
</dbReference>
<dbReference type="SFLD" id="SFLDS00019">
    <property type="entry name" value="Glutathione_Transferase_(cytos"/>
    <property type="match status" value="1"/>
</dbReference>
<evidence type="ECO:0000313" key="3">
    <source>
        <dbReference type="EMBL" id="WLS80677.1"/>
    </source>
</evidence>
<proteinExistence type="predicted"/>
<dbReference type="SFLD" id="SFLDG01151">
    <property type="entry name" value="Main.2:_Nu-like"/>
    <property type="match status" value="1"/>
</dbReference>
<gene>
    <name evidence="3" type="ORF">Q3V30_09445</name>
</gene>
<dbReference type="InterPro" id="IPR036249">
    <property type="entry name" value="Thioredoxin-like_sf"/>
</dbReference>
<evidence type="ECO:0000313" key="4">
    <source>
        <dbReference type="Proteomes" id="UP001228139"/>
    </source>
</evidence>
<protein>
    <submittedName>
        <fullName evidence="3">Glutathione S-transferase</fullName>
    </submittedName>
</protein>
<dbReference type="SFLD" id="SFLDG00358">
    <property type="entry name" value="Main_(cytGST)"/>
    <property type="match status" value="1"/>
</dbReference>
<dbReference type="Gene3D" id="1.20.1050.10">
    <property type="match status" value="1"/>
</dbReference>
<evidence type="ECO:0000259" key="2">
    <source>
        <dbReference type="PROSITE" id="PS50405"/>
    </source>
</evidence>
<dbReference type="PANTHER" id="PTHR44051:SF2">
    <property type="entry name" value="HYPOTHETICAL GLUTATHIONE S-TRANSFERASE LIKE PROTEIN"/>
    <property type="match status" value="1"/>
</dbReference>
<dbReference type="InterPro" id="IPR004046">
    <property type="entry name" value="GST_C"/>
</dbReference>